<name>A0AAD9NTD9_RIDPI</name>
<dbReference type="PROSITE" id="PS50900">
    <property type="entry name" value="PLAC"/>
    <property type="match status" value="1"/>
</dbReference>
<dbReference type="GO" id="GO:0004222">
    <property type="term" value="F:metalloendopeptidase activity"/>
    <property type="evidence" value="ECO:0007669"/>
    <property type="project" value="TreeGrafter"/>
</dbReference>
<evidence type="ECO:0000256" key="2">
    <source>
        <dbReference type="ARBA" id="ARBA00022525"/>
    </source>
</evidence>
<dbReference type="PANTHER" id="PTHR13723:SF278">
    <property type="entry name" value="ADAM METALLOPEPTIDASE WITH THROMBOSPONDIN TYPE 1 MOTIF A, ISOFORM B"/>
    <property type="match status" value="1"/>
</dbReference>
<dbReference type="Pfam" id="PF08686">
    <property type="entry name" value="PLAC"/>
    <property type="match status" value="1"/>
</dbReference>
<accession>A0AAD9NTD9</accession>
<evidence type="ECO:0000256" key="5">
    <source>
        <dbReference type="SAM" id="MobiDB-lite"/>
    </source>
</evidence>
<evidence type="ECO:0000313" key="8">
    <source>
        <dbReference type="Proteomes" id="UP001209878"/>
    </source>
</evidence>
<evidence type="ECO:0000256" key="3">
    <source>
        <dbReference type="ARBA" id="ARBA00022729"/>
    </source>
</evidence>
<comment type="caution">
    <text evidence="7">The sequence shown here is derived from an EMBL/GenBank/DDBJ whole genome shotgun (WGS) entry which is preliminary data.</text>
</comment>
<dbReference type="AlphaFoldDB" id="A0AAD9NTD9"/>
<dbReference type="PANTHER" id="PTHR13723">
    <property type="entry name" value="ADAMTS A DISINTEGRIN AND METALLOPROTEASE WITH THROMBOSPONDIN MOTIFS PROTEASE"/>
    <property type="match status" value="1"/>
</dbReference>
<dbReference type="InterPro" id="IPR050439">
    <property type="entry name" value="ADAMTS_ADAMTS-like"/>
</dbReference>
<dbReference type="InterPro" id="IPR036383">
    <property type="entry name" value="TSP1_rpt_sf"/>
</dbReference>
<gene>
    <name evidence="7" type="ORF">NP493_463g00011</name>
</gene>
<dbReference type="SMART" id="SM00209">
    <property type="entry name" value="TSP1"/>
    <property type="match status" value="3"/>
</dbReference>
<dbReference type="GO" id="GO:0031012">
    <property type="term" value="C:extracellular matrix"/>
    <property type="evidence" value="ECO:0007669"/>
    <property type="project" value="TreeGrafter"/>
</dbReference>
<dbReference type="InterPro" id="IPR010909">
    <property type="entry name" value="PLAC"/>
</dbReference>
<dbReference type="InterPro" id="IPR000884">
    <property type="entry name" value="TSP1_rpt"/>
</dbReference>
<keyword evidence="2" id="KW-0964">Secreted</keyword>
<reference evidence="7" key="1">
    <citation type="journal article" date="2023" name="Mol. Biol. Evol.">
        <title>Third-Generation Sequencing Reveals the Adaptive Role of the Epigenome in Three Deep-Sea Polychaetes.</title>
        <authorList>
            <person name="Perez M."/>
            <person name="Aroh O."/>
            <person name="Sun Y."/>
            <person name="Lan Y."/>
            <person name="Juniper S.K."/>
            <person name="Young C.R."/>
            <person name="Angers B."/>
            <person name="Qian P.Y."/>
        </authorList>
    </citation>
    <scope>NUCLEOTIDE SEQUENCE</scope>
    <source>
        <strain evidence="7">R07B-5</strain>
    </source>
</reference>
<dbReference type="PROSITE" id="PS50092">
    <property type="entry name" value="TSP1"/>
    <property type="match status" value="3"/>
</dbReference>
<comment type="subcellular location">
    <subcellularLocation>
        <location evidence="1">Secreted</location>
    </subcellularLocation>
</comment>
<keyword evidence="3" id="KW-0732">Signal</keyword>
<dbReference type="Gene3D" id="2.20.100.10">
    <property type="entry name" value="Thrombospondin type-1 (TSP1) repeat"/>
    <property type="match status" value="3"/>
</dbReference>
<evidence type="ECO:0000256" key="1">
    <source>
        <dbReference type="ARBA" id="ARBA00004613"/>
    </source>
</evidence>
<dbReference type="EMBL" id="JAODUO010000463">
    <property type="protein sequence ID" value="KAK2179981.1"/>
    <property type="molecule type" value="Genomic_DNA"/>
</dbReference>
<keyword evidence="8" id="KW-1185">Reference proteome</keyword>
<organism evidence="7 8">
    <name type="scientific">Ridgeia piscesae</name>
    <name type="common">Tubeworm</name>
    <dbReference type="NCBI Taxonomy" id="27915"/>
    <lineage>
        <taxon>Eukaryota</taxon>
        <taxon>Metazoa</taxon>
        <taxon>Spiralia</taxon>
        <taxon>Lophotrochozoa</taxon>
        <taxon>Annelida</taxon>
        <taxon>Polychaeta</taxon>
        <taxon>Sedentaria</taxon>
        <taxon>Canalipalpata</taxon>
        <taxon>Sabellida</taxon>
        <taxon>Siboglinidae</taxon>
        <taxon>Ridgeia</taxon>
    </lineage>
</organism>
<evidence type="ECO:0000313" key="7">
    <source>
        <dbReference type="EMBL" id="KAK2179981.1"/>
    </source>
</evidence>
<dbReference type="Pfam" id="PF19030">
    <property type="entry name" value="TSP1_ADAMTS"/>
    <property type="match status" value="3"/>
</dbReference>
<dbReference type="SUPFAM" id="SSF82895">
    <property type="entry name" value="TSP-1 type 1 repeat"/>
    <property type="match status" value="3"/>
</dbReference>
<protein>
    <recommendedName>
        <fullName evidence="6">PLAC domain-containing protein</fullName>
    </recommendedName>
</protein>
<dbReference type="GO" id="GO:0005576">
    <property type="term" value="C:extracellular region"/>
    <property type="evidence" value="ECO:0007669"/>
    <property type="project" value="UniProtKB-SubCell"/>
</dbReference>
<feature type="domain" description="PLAC" evidence="6">
    <location>
        <begin position="236"/>
        <end position="274"/>
    </location>
</feature>
<proteinExistence type="predicted"/>
<evidence type="ECO:0000256" key="4">
    <source>
        <dbReference type="ARBA" id="ARBA00022737"/>
    </source>
</evidence>
<dbReference type="Proteomes" id="UP001209878">
    <property type="component" value="Unassembled WGS sequence"/>
</dbReference>
<dbReference type="GO" id="GO:0030198">
    <property type="term" value="P:extracellular matrix organization"/>
    <property type="evidence" value="ECO:0007669"/>
    <property type="project" value="TreeGrafter"/>
</dbReference>
<sequence>MAADPLRGSVPATATTDIRPDPVRCLAGDGDGDKTCNPLTRPTPVRACSPGTCNNVWRTRSWGECTGACDKGVQRRQVTCHGPMGHLLHDKYCDQDTKPLSVKPCGDKADCPTVWVPQDWGLCSAPCGDGVTRRHVICAHVVGGQSREVAETKCRHLPKPRTFGPCKEKKCEPRWYTTEWSQCSKTCGSGGVRVRGVRCYDRKGLRSYSCSRYHRPEVEHGCDLSPCQQPTTSGADDDECQDSGSTSCHLVVDFLLCNHWFYKKACCRTCRNGARSDNDSLPRGDNK</sequence>
<feature type="region of interest" description="Disordered" evidence="5">
    <location>
        <begin position="1"/>
        <end position="21"/>
    </location>
</feature>
<dbReference type="GO" id="GO:0006508">
    <property type="term" value="P:proteolysis"/>
    <property type="evidence" value="ECO:0007669"/>
    <property type="project" value="TreeGrafter"/>
</dbReference>
<evidence type="ECO:0000259" key="6">
    <source>
        <dbReference type="PROSITE" id="PS50900"/>
    </source>
</evidence>
<keyword evidence="4" id="KW-0677">Repeat</keyword>